<name>A0A6J4KWX5_9CHLR</name>
<organism evidence="1">
    <name type="scientific">uncultured Chloroflexia bacterium</name>
    <dbReference type="NCBI Taxonomy" id="1672391"/>
    <lineage>
        <taxon>Bacteria</taxon>
        <taxon>Bacillati</taxon>
        <taxon>Chloroflexota</taxon>
        <taxon>Chloroflexia</taxon>
        <taxon>environmental samples</taxon>
    </lineage>
</organism>
<gene>
    <name evidence="1" type="ORF">AVDCRST_MAG93-5502</name>
</gene>
<proteinExistence type="predicted"/>
<accession>A0A6J4KWX5</accession>
<evidence type="ECO:0000313" key="1">
    <source>
        <dbReference type="EMBL" id="CAA9316081.1"/>
    </source>
</evidence>
<dbReference type="EMBL" id="CADCTR010001858">
    <property type="protein sequence ID" value="CAA9316081.1"/>
    <property type="molecule type" value="Genomic_DNA"/>
</dbReference>
<dbReference type="AlphaFoldDB" id="A0A6J4KWX5"/>
<protein>
    <submittedName>
        <fullName evidence="1">Uncharacterized protein</fullName>
    </submittedName>
</protein>
<reference evidence="1" key="1">
    <citation type="submission" date="2020-02" db="EMBL/GenBank/DDBJ databases">
        <authorList>
            <person name="Meier V. D."/>
        </authorList>
    </citation>
    <scope>NUCLEOTIDE SEQUENCE</scope>
    <source>
        <strain evidence="1">AVDCRST_MAG93</strain>
    </source>
</reference>
<sequence length="99" mass="11354">MTVRRARDVRQALLDKGMESNDNHHVMYRKTVEGVTQIVTRISHDAKNIDDGLGGMMAKQCCLKLKEFWELVDCSLTEEDWDAKVRDRCAGGRNPYIGR</sequence>